<evidence type="ECO:0000313" key="2">
    <source>
        <dbReference type="EMBL" id="KAJ4259647.1"/>
    </source>
</evidence>
<keyword evidence="3" id="KW-1185">Reference proteome</keyword>
<evidence type="ECO:0000256" key="1">
    <source>
        <dbReference type="SAM" id="MobiDB-lite"/>
    </source>
</evidence>
<reference evidence="2" key="1">
    <citation type="submission" date="2022-09" db="EMBL/GenBank/DDBJ databases">
        <title>Fusarium specimens isolated from Avocado Roots.</title>
        <authorList>
            <person name="Stajich J."/>
            <person name="Roper C."/>
            <person name="Heimlech-Rivalta G."/>
        </authorList>
    </citation>
    <scope>NUCLEOTIDE SEQUENCE</scope>
    <source>
        <strain evidence="2">CF00136</strain>
    </source>
</reference>
<proteinExistence type="predicted"/>
<gene>
    <name evidence="2" type="ORF">NW762_007577</name>
</gene>
<dbReference type="Proteomes" id="UP001152049">
    <property type="component" value="Unassembled WGS sequence"/>
</dbReference>
<evidence type="ECO:0000313" key="3">
    <source>
        <dbReference type="Proteomes" id="UP001152049"/>
    </source>
</evidence>
<feature type="compositionally biased region" description="Polar residues" evidence="1">
    <location>
        <begin position="435"/>
        <end position="452"/>
    </location>
</feature>
<comment type="caution">
    <text evidence="2">The sequence shown here is derived from an EMBL/GenBank/DDBJ whole genome shotgun (WGS) entry which is preliminary data.</text>
</comment>
<sequence>MAKPPNPPTTPAPDASVGLTGRAMDQIFKPVKWSSSDPEEQQNEQRLSHEAQGQEKVARWMRDGLQYGVLYCDLLPDISNVARPVDKSSSYMDMFPWWNPDFEPSTTLTTTGRISPTPQLKSTLSLRDQQIDSIKREKTFHDLITEAGGRPWYPSELIDQVASNPGNYAELLQYWKQDPTGPKQNEWMVFERQLERWNQFRRYQLRVRRNSDTFEEYLARCNKCLSKHSLPTPMHLKQDPTDQDSLSQWFEYMCFELSECKKYSWYKRYHQQYETAWQTLVGSKVLSPHETRDQVESSNYIFSRDDERTSLRQSIEEASSNVLLAERDLLNPTVRGPTAQRKLFEAQAELDSAIKAFDHFQRRRDAVKGFKETTSAYREARHGARRHQTLLRWAGQQLSSIQKDLGLSSSAEHLDFESDKLTETDSDESDDQNAFFDSSSVESLNISSGLQRNESKKRSRLDSIAADATPNSSNAPPKRSRHGVNNGPETSKQ</sequence>
<dbReference type="AlphaFoldDB" id="A0A9W8RZK5"/>
<organism evidence="2 3">
    <name type="scientific">Fusarium torreyae</name>
    <dbReference type="NCBI Taxonomy" id="1237075"/>
    <lineage>
        <taxon>Eukaryota</taxon>
        <taxon>Fungi</taxon>
        <taxon>Dikarya</taxon>
        <taxon>Ascomycota</taxon>
        <taxon>Pezizomycotina</taxon>
        <taxon>Sordariomycetes</taxon>
        <taxon>Hypocreomycetidae</taxon>
        <taxon>Hypocreales</taxon>
        <taxon>Nectriaceae</taxon>
        <taxon>Fusarium</taxon>
    </lineage>
</organism>
<feature type="region of interest" description="Disordered" evidence="1">
    <location>
        <begin position="1"/>
        <end position="20"/>
    </location>
</feature>
<accession>A0A9W8RZK5</accession>
<dbReference type="OrthoDB" id="5419928at2759"/>
<feature type="compositionally biased region" description="Pro residues" evidence="1">
    <location>
        <begin position="1"/>
        <end position="11"/>
    </location>
</feature>
<dbReference type="EMBL" id="JAOQAZ010000014">
    <property type="protein sequence ID" value="KAJ4259647.1"/>
    <property type="molecule type" value="Genomic_DNA"/>
</dbReference>
<feature type="region of interest" description="Disordered" evidence="1">
    <location>
        <begin position="418"/>
        <end position="493"/>
    </location>
</feature>
<feature type="region of interest" description="Disordered" evidence="1">
    <location>
        <begin position="32"/>
        <end position="53"/>
    </location>
</feature>
<name>A0A9W8RZK5_9HYPO</name>
<protein>
    <submittedName>
        <fullName evidence="2">Uncharacterized protein</fullName>
    </submittedName>
</protein>